<dbReference type="STRING" id="1033806.HTIA_1415"/>
<evidence type="ECO:0000313" key="3">
    <source>
        <dbReference type="EMBL" id="ERJ07508.1"/>
    </source>
</evidence>
<keyword evidence="1" id="KW-0472">Membrane</keyword>
<dbReference type="EMBL" id="AFNT02000002">
    <property type="protein sequence ID" value="ERJ07508.1"/>
    <property type="molecule type" value="Genomic_DNA"/>
</dbReference>
<feature type="transmembrane region" description="Helical" evidence="1">
    <location>
        <begin position="75"/>
        <end position="95"/>
    </location>
</feature>
<proteinExistence type="predicted"/>
<accession>F7PJX9</accession>
<dbReference type="GeneID" id="23800030"/>
<feature type="transmembrane region" description="Helical" evidence="1">
    <location>
        <begin position="154"/>
        <end position="175"/>
    </location>
</feature>
<dbReference type="AlphaFoldDB" id="F7PJX9"/>
<keyword evidence="5" id="KW-1185">Reference proteome</keyword>
<keyword evidence="1" id="KW-1133">Transmembrane helix</keyword>
<feature type="transmembrane region" description="Helical" evidence="1">
    <location>
        <begin position="471"/>
        <end position="494"/>
    </location>
</feature>
<feature type="transmembrane region" description="Helical" evidence="1">
    <location>
        <begin position="400"/>
        <end position="420"/>
    </location>
</feature>
<dbReference type="HOGENOM" id="CLU_507741_0_0_2"/>
<feature type="transmembrane region" description="Helical" evidence="1">
    <location>
        <begin position="326"/>
        <end position="344"/>
    </location>
</feature>
<dbReference type="eggNOG" id="arCOG06311">
    <property type="taxonomic scope" value="Archaea"/>
</dbReference>
<dbReference type="EMBL" id="HF571520">
    <property type="protein sequence ID" value="CCQ33542.1"/>
    <property type="molecule type" value="Genomic_DNA"/>
</dbReference>
<sequence length="537" mass="55445">MTAQEQSRRGTWRAAWTLSRTELITTLRNVRGNGRQLVGFAVIGLMAIGFPLVLWEQTTGFGRELAAGTSPVGTLAASYLGVAFAGGYVGSVGGFNQSRVGVVGPLIRTSIPPTAVSIGRFVTRTVEGLAGIVPTGLVLLVGVGVGAGNPVVPVVIGVGALPLLAAGVIAGRFVGDAVRYVNERVQLSLWVRAGLFLGLTIAAFVGTQAVLNPIFEEGSTFGPDSVGAILPGSPVQAYANLVLAPLGATVGGLGLVVAGVLVIVVPVGFVAVIRLETLLLVRNVGGDSASERVSGTHSVPWLFDRTPSTRIAWRYLLRTRRDPRTLAHLTPVLFGAMGMSGTALEDPHRLLSIGPAAAVIAGAILAGGAYCLNPLGDDREQLPLLFSSTSSVAPLLRGRMVAGIVLGLVVGIGVGTPLALLEHEPAFVVGQSVLAVVLAVASTGIALGLGAAVPKFERREYMNVERAHPSLAVTIAFFMGGILVGAIGFALLWVGLTQNLVGGLLALLGYTAVLGLVAAGGYWYAIRRFRTLTLDEL</sequence>
<name>F7PJX9_9EURY</name>
<feature type="transmembrane region" description="Helical" evidence="1">
    <location>
        <begin position="500"/>
        <end position="525"/>
    </location>
</feature>
<feature type="transmembrane region" description="Helical" evidence="1">
    <location>
        <begin position="250"/>
        <end position="273"/>
    </location>
</feature>
<evidence type="ECO:0000313" key="4">
    <source>
        <dbReference type="Proteomes" id="UP000003861"/>
    </source>
</evidence>
<feature type="transmembrane region" description="Helical" evidence="1">
    <location>
        <begin position="37"/>
        <end position="55"/>
    </location>
</feature>
<dbReference type="PATRIC" id="fig|1033806.12.peg.1401"/>
<feature type="transmembrane region" description="Helical" evidence="1">
    <location>
        <begin position="350"/>
        <end position="372"/>
    </location>
</feature>
<organism evidence="3 4">
    <name type="scientific">Halorhabdus tiamatea SARL4B</name>
    <dbReference type="NCBI Taxonomy" id="1033806"/>
    <lineage>
        <taxon>Archaea</taxon>
        <taxon>Methanobacteriati</taxon>
        <taxon>Methanobacteriota</taxon>
        <taxon>Stenosarchaea group</taxon>
        <taxon>Halobacteria</taxon>
        <taxon>Halobacteriales</taxon>
        <taxon>Haloarculaceae</taxon>
        <taxon>Halorhabdus</taxon>
    </lineage>
</organism>
<reference evidence="2 5" key="3">
    <citation type="journal article" date="2014" name="Environ. Microbiol.">
        <title>Halorhabdus tiamatea: proteogenomics and glycosidase activity measurements identify the first cultivated euryarchaeon from a deep-sea anoxic brine lake as potential polysaccharide degrader.</title>
        <authorList>
            <person name="Werner J."/>
            <person name="Ferrer M."/>
            <person name="Michel G."/>
            <person name="Mann A.J."/>
            <person name="Huang S."/>
            <person name="Juarez S."/>
            <person name="Ciordia S."/>
            <person name="Albar J.P."/>
            <person name="Alcaide M."/>
            <person name="La Cono V."/>
            <person name="Yakimov M.M."/>
            <person name="Antunes A."/>
            <person name="Taborda M."/>
            <person name="Da Costa M.S."/>
            <person name="Amann R.I."/>
            <person name="Gloeckner F.O."/>
            <person name="Golyshina O.V."/>
            <person name="Golyshin P.N."/>
            <person name="Teeling H."/>
        </authorList>
    </citation>
    <scope>NUCLEOTIDE SEQUENCE [LARGE SCALE GENOMIC DNA]</scope>
    <source>
        <strain evidence="5">SARL4B</strain>
        <strain evidence="2">Type strain: SARL4B</strain>
    </source>
</reference>
<dbReference type="OrthoDB" id="293659at2157"/>
<dbReference type="RefSeq" id="WP_008526119.1">
    <property type="nucleotide sequence ID" value="NC_021921.1"/>
</dbReference>
<keyword evidence="1" id="KW-0812">Transmembrane</keyword>
<reference evidence="3 4" key="2">
    <citation type="journal article" date="2013" name="PLoS ONE">
        <title>INDIGO - INtegrated Data Warehouse of MIcrobial GenOmes with Examples from the Red Sea Extremophiles.</title>
        <authorList>
            <person name="Alam I."/>
            <person name="Antunes A."/>
            <person name="Kamau A.A."/>
            <person name="Ba Alawi W."/>
            <person name="Kalkatawi M."/>
            <person name="Stingl U."/>
            <person name="Bajic V.B."/>
        </authorList>
    </citation>
    <scope>NUCLEOTIDE SEQUENCE [LARGE SCALE GENOMIC DNA]</scope>
    <source>
        <strain evidence="3 4">SARL4B</strain>
    </source>
</reference>
<gene>
    <name evidence="3" type="ORF">HLRTI_000226</name>
    <name evidence="2" type="ORF">HTIA_1415</name>
</gene>
<reference evidence="3 4" key="1">
    <citation type="journal article" date="2011" name="J. Bacteriol.">
        <title>Genome sequence of Halorhabdus tiamatea, the first archaeon isolated from a deep-sea anoxic brine lake.</title>
        <authorList>
            <person name="Antunes A."/>
            <person name="Alam I."/>
            <person name="Bajic V.B."/>
            <person name="Stingl U."/>
        </authorList>
    </citation>
    <scope>NUCLEOTIDE SEQUENCE [LARGE SCALE GENOMIC DNA]</scope>
    <source>
        <strain evidence="3 4">SARL4B</strain>
    </source>
</reference>
<dbReference type="Proteomes" id="UP000015381">
    <property type="component" value="Chromosome I"/>
</dbReference>
<feature type="transmembrane region" description="Helical" evidence="1">
    <location>
        <begin position="426"/>
        <end position="450"/>
    </location>
</feature>
<evidence type="ECO:0000313" key="5">
    <source>
        <dbReference type="Proteomes" id="UP000015381"/>
    </source>
</evidence>
<dbReference type="KEGG" id="hti:HTIA_1415"/>
<protein>
    <submittedName>
        <fullName evidence="2">Conserved hypothetical membrane protein</fullName>
    </submittedName>
</protein>
<feature type="transmembrane region" description="Helical" evidence="1">
    <location>
        <begin position="128"/>
        <end position="148"/>
    </location>
</feature>
<evidence type="ECO:0000313" key="2">
    <source>
        <dbReference type="EMBL" id="CCQ33542.1"/>
    </source>
</evidence>
<evidence type="ECO:0000256" key="1">
    <source>
        <dbReference type="SAM" id="Phobius"/>
    </source>
</evidence>
<dbReference type="Proteomes" id="UP000003861">
    <property type="component" value="Unassembled WGS sequence"/>
</dbReference>
<feature type="transmembrane region" description="Helical" evidence="1">
    <location>
        <begin position="187"/>
        <end position="211"/>
    </location>
</feature>